<gene>
    <name evidence="2" type="ORF">CRU78_06265</name>
</gene>
<feature type="transmembrane region" description="Helical" evidence="1">
    <location>
        <begin position="43"/>
        <end position="60"/>
    </location>
</feature>
<dbReference type="EMBL" id="PDHS01000135">
    <property type="protein sequence ID" value="MQM30152.1"/>
    <property type="molecule type" value="Genomic_DNA"/>
</dbReference>
<sequence length="67" mass="7204">MKNLSTIGKDYHTEKHGVGFLNVGDRARVFGKLGAFRGGPMDVLFGSALMFVPVVGQIVVRGPLTFP</sequence>
<comment type="caution">
    <text evidence="2">The sequence shown here is derived from an EMBL/GenBank/DDBJ whole genome shotgun (WGS) entry which is preliminary data.</text>
</comment>
<organism evidence="2 3">
    <name type="scientific">Candidatus Accumulibacter phosphatis</name>
    <dbReference type="NCBI Taxonomy" id="327160"/>
    <lineage>
        <taxon>Bacteria</taxon>
        <taxon>Pseudomonadati</taxon>
        <taxon>Pseudomonadota</taxon>
        <taxon>Betaproteobacteria</taxon>
        <taxon>Candidatus Accumulibacter</taxon>
    </lineage>
</organism>
<dbReference type="Proteomes" id="UP000342300">
    <property type="component" value="Unassembled WGS sequence"/>
</dbReference>
<keyword evidence="1" id="KW-1133">Transmembrane helix</keyword>
<accession>A0A6A7RTA7</accession>
<evidence type="ECO:0000313" key="3">
    <source>
        <dbReference type="Proteomes" id="UP000342300"/>
    </source>
</evidence>
<reference evidence="2 3" key="1">
    <citation type="submission" date="2017-09" db="EMBL/GenBank/DDBJ databases">
        <title>Metagenomic Analysis Reveals Denitrifying Candidatus Accumulibacter and Flanking Population as a Source of N2O.</title>
        <authorList>
            <person name="Gao H."/>
            <person name="Mao Y."/>
            <person name="Zhao X."/>
            <person name="Liu W.-T."/>
            <person name="Zhang T."/>
            <person name="Wells G."/>
        </authorList>
    </citation>
    <scope>NUCLEOTIDE SEQUENCE [LARGE SCALE GENOMIC DNA]</scope>
    <source>
        <strain evidence="2">CANDO_2_IC</strain>
    </source>
</reference>
<name>A0A6A7RTA7_9PROT</name>
<proteinExistence type="predicted"/>
<dbReference type="AlphaFoldDB" id="A0A6A7RTA7"/>
<evidence type="ECO:0000256" key="1">
    <source>
        <dbReference type="SAM" id="Phobius"/>
    </source>
</evidence>
<protein>
    <submittedName>
        <fullName evidence="2">Uncharacterized protein</fullName>
    </submittedName>
</protein>
<keyword evidence="1" id="KW-0812">Transmembrane</keyword>
<keyword evidence="1" id="KW-0472">Membrane</keyword>
<evidence type="ECO:0000313" key="2">
    <source>
        <dbReference type="EMBL" id="MQM30152.1"/>
    </source>
</evidence>